<dbReference type="Gene3D" id="2.170.130.10">
    <property type="entry name" value="TonB-dependent receptor, plug domain"/>
    <property type="match status" value="1"/>
</dbReference>
<dbReference type="PANTHER" id="PTHR30069">
    <property type="entry name" value="TONB-DEPENDENT OUTER MEMBRANE RECEPTOR"/>
    <property type="match status" value="1"/>
</dbReference>
<dbReference type="PANTHER" id="PTHR30069:SF46">
    <property type="entry name" value="OAR PROTEIN"/>
    <property type="match status" value="1"/>
</dbReference>
<dbReference type="SUPFAM" id="SSF56935">
    <property type="entry name" value="Porins"/>
    <property type="match status" value="1"/>
</dbReference>
<evidence type="ECO:0000259" key="10">
    <source>
        <dbReference type="Pfam" id="PF00593"/>
    </source>
</evidence>
<evidence type="ECO:0000313" key="13">
    <source>
        <dbReference type="Proteomes" id="UP000017837"/>
    </source>
</evidence>
<keyword evidence="9" id="KW-0732">Signal</keyword>
<dbReference type="eggNOG" id="COG1629">
    <property type="taxonomic scope" value="Bacteria"/>
</dbReference>
<organism evidence="12 13">
    <name type="scientific">Asticcacaulis benevestitus DSM 16100 = ATCC BAA-896</name>
    <dbReference type="NCBI Taxonomy" id="1121022"/>
    <lineage>
        <taxon>Bacteria</taxon>
        <taxon>Pseudomonadati</taxon>
        <taxon>Pseudomonadota</taxon>
        <taxon>Alphaproteobacteria</taxon>
        <taxon>Caulobacterales</taxon>
        <taxon>Caulobacteraceae</taxon>
        <taxon>Asticcacaulis</taxon>
    </lineage>
</organism>
<keyword evidence="2" id="KW-0813">Transport</keyword>
<keyword evidence="4" id="KW-0812">Transmembrane</keyword>
<dbReference type="STRING" id="1121022.GCA_000376105_03936"/>
<dbReference type="Pfam" id="PF00593">
    <property type="entry name" value="TonB_dep_Rec_b-barrel"/>
    <property type="match status" value="1"/>
</dbReference>
<evidence type="ECO:0000313" key="12">
    <source>
        <dbReference type="EMBL" id="ESQ84961.1"/>
    </source>
</evidence>
<name>V4PA75_9CAUL</name>
<dbReference type="PATRIC" id="fig|1121022.4.peg.3950"/>
<evidence type="ECO:0000259" key="11">
    <source>
        <dbReference type="Pfam" id="PF07715"/>
    </source>
</evidence>
<dbReference type="InterPro" id="IPR000531">
    <property type="entry name" value="Beta-barrel_TonB"/>
</dbReference>
<feature type="signal peptide" evidence="9">
    <location>
        <begin position="1"/>
        <end position="33"/>
    </location>
</feature>
<proteinExistence type="inferred from homology"/>
<keyword evidence="7" id="KW-0998">Cell outer membrane</keyword>
<evidence type="ECO:0000256" key="5">
    <source>
        <dbReference type="ARBA" id="ARBA00023077"/>
    </source>
</evidence>
<dbReference type="GO" id="GO:0009279">
    <property type="term" value="C:cell outer membrane"/>
    <property type="evidence" value="ECO:0007669"/>
    <property type="project" value="UniProtKB-SubCell"/>
</dbReference>
<evidence type="ECO:0000256" key="3">
    <source>
        <dbReference type="ARBA" id="ARBA00022452"/>
    </source>
</evidence>
<evidence type="ECO:0000256" key="9">
    <source>
        <dbReference type="SAM" id="SignalP"/>
    </source>
</evidence>
<dbReference type="SUPFAM" id="SSF49452">
    <property type="entry name" value="Starch-binding domain-like"/>
    <property type="match status" value="1"/>
</dbReference>
<gene>
    <name evidence="12" type="ORF">ABENE_19275</name>
</gene>
<feature type="chain" id="PRO_5004724712" description="TonB-dependent receptor plug domain-containing protein" evidence="9">
    <location>
        <begin position="34"/>
        <end position="1028"/>
    </location>
</feature>
<protein>
    <recommendedName>
        <fullName evidence="14">TonB-dependent receptor plug domain-containing protein</fullName>
    </recommendedName>
</protein>
<dbReference type="InterPro" id="IPR012910">
    <property type="entry name" value="Plug_dom"/>
</dbReference>
<dbReference type="InterPro" id="IPR037066">
    <property type="entry name" value="Plug_dom_sf"/>
</dbReference>
<evidence type="ECO:0000256" key="6">
    <source>
        <dbReference type="ARBA" id="ARBA00023136"/>
    </source>
</evidence>
<dbReference type="Gene3D" id="2.40.170.20">
    <property type="entry name" value="TonB-dependent receptor, beta-barrel domain"/>
    <property type="match status" value="1"/>
</dbReference>
<dbReference type="Pfam" id="PF07715">
    <property type="entry name" value="Plug"/>
    <property type="match status" value="1"/>
</dbReference>
<dbReference type="AlphaFoldDB" id="V4PA75"/>
<dbReference type="GO" id="GO:0044718">
    <property type="term" value="P:siderophore transmembrane transport"/>
    <property type="evidence" value="ECO:0007669"/>
    <property type="project" value="TreeGrafter"/>
</dbReference>
<feature type="domain" description="TonB-dependent receptor plug" evidence="11">
    <location>
        <begin position="150"/>
        <end position="245"/>
    </location>
</feature>
<comment type="subcellular location">
    <subcellularLocation>
        <location evidence="1">Cell outer membrane</location>
        <topology evidence="1">Multi-pass membrane protein</topology>
    </subcellularLocation>
</comment>
<dbReference type="Pfam" id="PF13620">
    <property type="entry name" value="CarboxypepD_reg"/>
    <property type="match status" value="1"/>
</dbReference>
<keyword evidence="3" id="KW-1134">Transmembrane beta strand</keyword>
<dbReference type="InterPro" id="IPR036942">
    <property type="entry name" value="Beta-barrel_TonB_sf"/>
</dbReference>
<keyword evidence="5 8" id="KW-0798">TonB box</keyword>
<keyword evidence="6 8" id="KW-0472">Membrane</keyword>
<sequence>MATTTFCTAVLTAMAAPALLATVAALIPAQALAQDYTSGALIGSVSDSGGAPVSGATVTLTSQGQGQARTMTSSAAGSFSATGLQPGEYNVVVEAPGFDKYETTVSVVISQEVRLEASLQTTGATQTVVVKAKRVRQDFTKTTTGLTVDLDTLTSQQPIARNLTAVTMLAPTVTMGNPGFGEGDNAVASFGGGSVAENAYYIDGLNITNPDTYISSARVPFDFYKTVEVKTGGYAAEFGRATGGVVNATTKSGTNTFMFAVHGNYQPSNFRNEQLDTYDYRGKFSQVQDNSLSVEAGGPIIKDRLFAYGLYQFNDYASTKAGINTGTYTKTKNTDPFLGLKLDGYITPTQHVSLTYFDTTNTDKADQYGFDSDTDTIGAYKSSTKEELGGQNWVLNYAGKVTDWFSISAAVGDMKDRDNLLPSDLTSYNVKYYDLSGTPTTISTTQPNTAINVIDMERKFWRADGDVRFDAWGHHHVRFGIDHEKNSENKTTDLTGGSPVQYRFREYDNTDDNIDNVDEVLLNVIYEHMGGHVSSEAQAIYIQDSWDVTKNLNLQFGLRSDNFKQFNLSGEQYMDLKDNVAPRLGFAWDPTGEGQWKVFGSYGQNFIPPAMNMGFRGKDTYFQQYFNAPTGGWVLDPVTGLPQSVGTPNSKLSTLCPTSSLSGAPGFSGVDVAGNYCTVYGNGEQEGANSKTAEGLKATHVDEVILGTTYRVNDLWTVGVTGTMRSTKNVSEDSDFTDAIIGYLGNATDLTATQRADAIAMYTGTSNYYVWNVGDHSATVRLKKVLTGETEQRVITLSADQLGHFHDAKREYQALTFDFKRAFDGKWGLQGSYTWSRLSGNYSGTVSEYGNTVQQDAGATFAWDSPGMENYSGGLLAGDRTHTFKLWGSYQLTPSFLVGANVILQSPERFSCLGFNADDAYAAGYEAVSHYCGGLPAPQGKGLKSDWTKNIDVSMRYTVPQKYALGGNLVLRADIFNLFDQHSVVTRYVTYDSGYDPDTNTYFKDDNYGTPTFYNTPRYVRVGFDLSY</sequence>
<keyword evidence="13" id="KW-1185">Reference proteome</keyword>
<dbReference type="GO" id="GO:0015344">
    <property type="term" value="F:siderophore uptake transmembrane transporter activity"/>
    <property type="evidence" value="ECO:0007669"/>
    <property type="project" value="TreeGrafter"/>
</dbReference>
<dbReference type="Gene3D" id="2.60.40.1120">
    <property type="entry name" value="Carboxypeptidase-like, regulatory domain"/>
    <property type="match status" value="1"/>
</dbReference>
<dbReference type="Proteomes" id="UP000017837">
    <property type="component" value="Unassembled WGS sequence"/>
</dbReference>
<evidence type="ECO:0000256" key="8">
    <source>
        <dbReference type="RuleBase" id="RU003357"/>
    </source>
</evidence>
<comment type="caution">
    <text evidence="12">The sequence shown here is derived from an EMBL/GenBank/DDBJ whole genome shotgun (WGS) entry which is preliminary data.</text>
</comment>
<dbReference type="GO" id="GO:0030246">
    <property type="term" value="F:carbohydrate binding"/>
    <property type="evidence" value="ECO:0007669"/>
    <property type="project" value="InterPro"/>
</dbReference>
<dbReference type="InterPro" id="IPR039426">
    <property type="entry name" value="TonB-dep_rcpt-like"/>
</dbReference>
<evidence type="ECO:0000256" key="4">
    <source>
        <dbReference type="ARBA" id="ARBA00022692"/>
    </source>
</evidence>
<evidence type="ECO:0000256" key="7">
    <source>
        <dbReference type="ARBA" id="ARBA00023237"/>
    </source>
</evidence>
<evidence type="ECO:0000256" key="2">
    <source>
        <dbReference type="ARBA" id="ARBA00022448"/>
    </source>
</evidence>
<comment type="similarity">
    <text evidence="8">Belongs to the TonB-dependent receptor family.</text>
</comment>
<reference evidence="12 13" key="1">
    <citation type="journal article" date="2014" name="Nature">
        <title>Sequential evolution of bacterial morphology by co-option of a developmental regulator.</title>
        <authorList>
            <person name="Jiang C."/>
            <person name="Brown P.J."/>
            <person name="Ducret A."/>
            <person name="Brun Y.V."/>
        </authorList>
    </citation>
    <scope>NUCLEOTIDE SEQUENCE [LARGE SCALE GENOMIC DNA]</scope>
    <source>
        <strain evidence="12 13">DSM 16100</strain>
    </source>
</reference>
<evidence type="ECO:0000256" key="1">
    <source>
        <dbReference type="ARBA" id="ARBA00004571"/>
    </source>
</evidence>
<dbReference type="EMBL" id="AWGB01000062">
    <property type="protein sequence ID" value="ESQ84961.1"/>
    <property type="molecule type" value="Genomic_DNA"/>
</dbReference>
<dbReference type="InterPro" id="IPR013784">
    <property type="entry name" value="Carb-bd-like_fold"/>
</dbReference>
<feature type="domain" description="TonB-dependent receptor-like beta-barrel" evidence="10">
    <location>
        <begin position="357"/>
        <end position="978"/>
    </location>
</feature>
<evidence type="ECO:0008006" key="14">
    <source>
        <dbReference type="Google" id="ProtNLM"/>
    </source>
</evidence>
<accession>V4PA75</accession>